<organism evidence="7 8">
    <name type="scientific">Pseudomonas putida</name>
    <name type="common">Arthrobacter siderocapsulatus</name>
    <dbReference type="NCBI Taxonomy" id="303"/>
    <lineage>
        <taxon>Bacteria</taxon>
        <taxon>Pseudomonadati</taxon>
        <taxon>Pseudomonadota</taxon>
        <taxon>Gammaproteobacteria</taxon>
        <taxon>Pseudomonadales</taxon>
        <taxon>Pseudomonadaceae</taxon>
        <taxon>Pseudomonas</taxon>
    </lineage>
</organism>
<dbReference type="InterPro" id="IPR037185">
    <property type="entry name" value="EmrE-like"/>
</dbReference>
<feature type="domain" description="EamA" evidence="6">
    <location>
        <begin position="156"/>
        <end position="287"/>
    </location>
</feature>
<evidence type="ECO:0000256" key="4">
    <source>
        <dbReference type="ARBA" id="ARBA00023136"/>
    </source>
</evidence>
<sequence length="293" mass="30225">MHDKTTFSVPVTHRSLLLPILLSLLAFAANSVFCRLALREGAIDATAFTAIRLGSGAVVLAALLHCTRRPRNPAGSWAGGLALFAYAWLFSLAYLQLGAGTGALILFGAVQISMFAFGMWRGEPLQRKVLLGMLIAFAGLLALLLPGTDAPPLASALVMLTAGIAWGAYSLLGKGSADPLAATAGNFLRSLPLVLVAVVAMALSGASLRWSGEGVLYALGSGVLASGAGYSLWYSVVKYISSQQAATLQLSVPVLAALGGVLLLGEPLTWRLGLTSLVVLGGVALALLPTRRG</sequence>
<evidence type="ECO:0000256" key="5">
    <source>
        <dbReference type="SAM" id="Phobius"/>
    </source>
</evidence>
<evidence type="ECO:0000256" key="3">
    <source>
        <dbReference type="ARBA" id="ARBA00022989"/>
    </source>
</evidence>
<dbReference type="InterPro" id="IPR050638">
    <property type="entry name" value="AA-Vitamin_Transporters"/>
</dbReference>
<evidence type="ECO:0000313" key="8">
    <source>
        <dbReference type="Proteomes" id="UP000237194"/>
    </source>
</evidence>
<dbReference type="InterPro" id="IPR000620">
    <property type="entry name" value="EamA_dom"/>
</dbReference>
<protein>
    <recommendedName>
        <fullName evidence="6">EamA domain-containing protein</fullName>
    </recommendedName>
</protein>
<evidence type="ECO:0000256" key="1">
    <source>
        <dbReference type="ARBA" id="ARBA00004141"/>
    </source>
</evidence>
<feature type="transmembrane region" description="Helical" evidence="5">
    <location>
        <begin position="129"/>
        <end position="147"/>
    </location>
</feature>
<reference evidence="7 8" key="2">
    <citation type="submission" date="2018-03" db="EMBL/GenBank/DDBJ databases">
        <title>Draft genome of Pseudomonas putida strain KT-27.</title>
        <authorList>
            <person name="Yoshizawa S."/>
            <person name="Khan N.H."/>
            <person name="Nishimura M."/>
            <person name="Chiura H.X."/>
            <person name="Ogura Y."/>
            <person name="Hayashi T."/>
            <person name="Kogure K."/>
        </authorList>
    </citation>
    <scope>NUCLEOTIDE SEQUENCE [LARGE SCALE GENOMIC DNA]</scope>
    <source>
        <strain evidence="7 8">KT-27</strain>
    </source>
</reference>
<feature type="domain" description="EamA" evidence="6">
    <location>
        <begin position="18"/>
        <end position="144"/>
    </location>
</feature>
<reference evidence="7 8" key="1">
    <citation type="submission" date="2016-08" db="EMBL/GenBank/DDBJ databases">
        <authorList>
            <person name="Seilhamer J.J."/>
        </authorList>
    </citation>
    <scope>NUCLEOTIDE SEQUENCE [LARGE SCALE GENOMIC DNA]</scope>
    <source>
        <strain evidence="7 8">KT-27</strain>
    </source>
</reference>
<proteinExistence type="predicted"/>
<dbReference type="Proteomes" id="UP000237194">
    <property type="component" value="Unassembled WGS sequence"/>
</dbReference>
<accession>A0A2S3WEV2</accession>
<feature type="transmembrane region" description="Helical" evidence="5">
    <location>
        <begin position="184"/>
        <end position="203"/>
    </location>
</feature>
<keyword evidence="2 5" id="KW-0812">Transmembrane</keyword>
<feature type="transmembrane region" description="Helical" evidence="5">
    <location>
        <begin position="41"/>
        <end position="64"/>
    </location>
</feature>
<dbReference type="Pfam" id="PF00892">
    <property type="entry name" value="EamA"/>
    <property type="match status" value="2"/>
</dbReference>
<dbReference type="SUPFAM" id="SSF103481">
    <property type="entry name" value="Multidrug resistance efflux transporter EmrE"/>
    <property type="match status" value="2"/>
</dbReference>
<comment type="caution">
    <text evidence="7">The sequence shown here is derived from an EMBL/GenBank/DDBJ whole genome shotgun (WGS) entry which is preliminary data.</text>
</comment>
<feature type="transmembrane region" description="Helical" evidence="5">
    <location>
        <begin position="215"/>
        <end position="233"/>
    </location>
</feature>
<dbReference type="PANTHER" id="PTHR32322">
    <property type="entry name" value="INNER MEMBRANE TRANSPORTER"/>
    <property type="match status" value="1"/>
</dbReference>
<feature type="transmembrane region" description="Helical" evidence="5">
    <location>
        <begin position="153"/>
        <end position="172"/>
    </location>
</feature>
<evidence type="ECO:0000313" key="7">
    <source>
        <dbReference type="EMBL" id="POF89455.1"/>
    </source>
</evidence>
<dbReference type="EMBL" id="MIND01000018">
    <property type="protein sequence ID" value="POF89455.1"/>
    <property type="molecule type" value="Genomic_DNA"/>
</dbReference>
<dbReference type="RefSeq" id="WP_103437507.1">
    <property type="nucleotide sequence ID" value="NZ_MIND01000018.1"/>
</dbReference>
<evidence type="ECO:0000259" key="6">
    <source>
        <dbReference type="Pfam" id="PF00892"/>
    </source>
</evidence>
<feature type="transmembrane region" description="Helical" evidence="5">
    <location>
        <begin position="270"/>
        <end position="288"/>
    </location>
</feature>
<feature type="transmembrane region" description="Helical" evidence="5">
    <location>
        <begin position="76"/>
        <end position="95"/>
    </location>
</feature>
<gene>
    <name evidence="7" type="ORF">BGP80_16405</name>
</gene>
<dbReference type="AlphaFoldDB" id="A0A2S3WEV2"/>
<keyword evidence="4 5" id="KW-0472">Membrane</keyword>
<dbReference type="GO" id="GO:0016020">
    <property type="term" value="C:membrane"/>
    <property type="evidence" value="ECO:0007669"/>
    <property type="project" value="UniProtKB-SubCell"/>
</dbReference>
<feature type="transmembrane region" description="Helical" evidence="5">
    <location>
        <begin position="101"/>
        <end position="120"/>
    </location>
</feature>
<comment type="subcellular location">
    <subcellularLocation>
        <location evidence="1">Membrane</location>
        <topology evidence="1">Multi-pass membrane protein</topology>
    </subcellularLocation>
</comment>
<keyword evidence="3 5" id="KW-1133">Transmembrane helix</keyword>
<dbReference type="PANTHER" id="PTHR32322:SF9">
    <property type="entry name" value="AMINO-ACID METABOLITE EFFLUX PUMP-RELATED"/>
    <property type="match status" value="1"/>
</dbReference>
<evidence type="ECO:0000256" key="2">
    <source>
        <dbReference type="ARBA" id="ARBA00022692"/>
    </source>
</evidence>
<name>A0A2S3WEV2_PSEPU</name>